<comment type="caution">
    <text evidence="2">The sequence shown here is derived from an EMBL/GenBank/DDBJ whole genome shotgun (WGS) entry which is preliminary data.</text>
</comment>
<organism evidence="2 3">
    <name type="scientific">Actinophytocola xinjiangensis</name>
    <dbReference type="NCBI Taxonomy" id="485602"/>
    <lineage>
        <taxon>Bacteria</taxon>
        <taxon>Bacillati</taxon>
        <taxon>Actinomycetota</taxon>
        <taxon>Actinomycetes</taxon>
        <taxon>Pseudonocardiales</taxon>
        <taxon>Pseudonocardiaceae</taxon>
    </lineage>
</organism>
<evidence type="ECO:0000259" key="1">
    <source>
        <dbReference type="Pfam" id="PF05685"/>
    </source>
</evidence>
<dbReference type="AlphaFoldDB" id="A0A7Z0WKE1"/>
<dbReference type="PANTHER" id="PTHR35400:SF3">
    <property type="entry name" value="SLL1072 PROTEIN"/>
    <property type="match status" value="1"/>
</dbReference>
<dbReference type="PANTHER" id="PTHR35400">
    <property type="entry name" value="SLR1083 PROTEIN"/>
    <property type="match status" value="1"/>
</dbReference>
<reference evidence="2 3" key="1">
    <citation type="submission" date="2016-12" db="EMBL/GenBank/DDBJ databases">
        <title>The draft genome sequence of Actinophytocola xinjiangensis.</title>
        <authorList>
            <person name="Wang W."/>
            <person name="Yuan L."/>
        </authorList>
    </citation>
    <scope>NUCLEOTIDE SEQUENCE [LARGE SCALE GENOMIC DNA]</scope>
    <source>
        <strain evidence="2 3">CGMCC 4.4663</strain>
    </source>
</reference>
<dbReference type="InterPro" id="IPR011335">
    <property type="entry name" value="Restrct_endonuc-II-like"/>
</dbReference>
<dbReference type="OrthoDB" id="9799703at2"/>
<dbReference type="SUPFAM" id="SSF52980">
    <property type="entry name" value="Restriction endonuclease-like"/>
    <property type="match status" value="1"/>
</dbReference>
<dbReference type="InterPro" id="IPR008538">
    <property type="entry name" value="Uma2"/>
</dbReference>
<sequence>MTAESGSVRLAHGRPFTVDDLEAMPDDGNRYELIDGTLIVSPAPGRRHQKIVYRLYQVLEQACPAEFDVLGAPFAVRASPTTELQPDVLVGRDEDFTEALLPVAPLLAVEVFSPSSVLNDLNNKRAAYQRLEVPSYWVIDPEVPKLVAYELNENLVYHTVAEVKGSEVFEAERPFPVRIVPNDLLGRLAT</sequence>
<evidence type="ECO:0000313" key="2">
    <source>
        <dbReference type="EMBL" id="OLF08778.1"/>
    </source>
</evidence>
<feature type="domain" description="Putative restriction endonuclease" evidence="1">
    <location>
        <begin position="19"/>
        <end position="176"/>
    </location>
</feature>
<evidence type="ECO:0000313" key="3">
    <source>
        <dbReference type="Proteomes" id="UP000185696"/>
    </source>
</evidence>
<dbReference type="InterPro" id="IPR012296">
    <property type="entry name" value="Nuclease_put_TT1808"/>
</dbReference>
<protein>
    <recommendedName>
        <fullName evidence="1">Putative restriction endonuclease domain-containing protein</fullName>
    </recommendedName>
</protein>
<dbReference type="Gene3D" id="3.90.1570.10">
    <property type="entry name" value="tt1808, chain A"/>
    <property type="match status" value="1"/>
</dbReference>
<dbReference type="CDD" id="cd06260">
    <property type="entry name" value="DUF820-like"/>
    <property type="match status" value="1"/>
</dbReference>
<keyword evidence="3" id="KW-1185">Reference proteome</keyword>
<dbReference type="EMBL" id="MSIF01000011">
    <property type="protein sequence ID" value="OLF08778.1"/>
    <property type="molecule type" value="Genomic_DNA"/>
</dbReference>
<name>A0A7Z0WKE1_9PSEU</name>
<proteinExistence type="predicted"/>
<gene>
    <name evidence="2" type="ORF">BLA60_22485</name>
</gene>
<dbReference type="RefSeq" id="WP_075134934.1">
    <property type="nucleotide sequence ID" value="NZ_MSIF01000011.1"/>
</dbReference>
<accession>A0A7Z0WKE1</accession>
<dbReference type="Pfam" id="PF05685">
    <property type="entry name" value="Uma2"/>
    <property type="match status" value="1"/>
</dbReference>
<dbReference type="Proteomes" id="UP000185696">
    <property type="component" value="Unassembled WGS sequence"/>
</dbReference>